<keyword evidence="2 6" id="KW-0479">Metal-binding</keyword>
<evidence type="ECO:0000313" key="8">
    <source>
        <dbReference type="EMBL" id="HIX07954.1"/>
    </source>
</evidence>
<dbReference type="EMBL" id="DXFX01000072">
    <property type="protein sequence ID" value="HIX07954.1"/>
    <property type="molecule type" value="Genomic_DNA"/>
</dbReference>
<dbReference type="Pfam" id="PF01432">
    <property type="entry name" value="Peptidase_M3"/>
    <property type="match status" value="1"/>
</dbReference>
<evidence type="ECO:0000259" key="7">
    <source>
        <dbReference type="Pfam" id="PF01432"/>
    </source>
</evidence>
<dbReference type="GO" id="GO:0004222">
    <property type="term" value="F:metalloendopeptidase activity"/>
    <property type="evidence" value="ECO:0007669"/>
    <property type="project" value="InterPro"/>
</dbReference>
<dbReference type="CDD" id="cd09606">
    <property type="entry name" value="M3B_PepF"/>
    <property type="match status" value="1"/>
</dbReference>
<reference evidence="8" key="1">
    <citation type="journal article" date="2021" name="PeerJ">
        <title>Extensive microbial diversity within the chicken gut microbiome revealed by metagenomics and culture.</title>
        <authorList>
            <person name="Gilroy R."/>
            <person name="Ravi A."/>
            <person name="Getino M."/>
            <person name="Pursley I."/>
            <person name="Horton D.L."/>
            <person name="Alikhan N.F."/>
            <person name="Baker D."/>
            <person name="Gharbi K."/>
            <person name="Hall N."/>
            <person name="Watson M."/>
            <person name="Adriaenssens E.M."/>
            <person name="Foster-Nyarko E."/>
            <person name="Jarju S."/>
            <person name="Secka A."/>
            <person name="Antonio M."/>
            <person name="Oren A."/>
            <person name="Chaudhuri R.R."/>
            <person name="La Ragione R."/>
            <person name="Hildebrand F."/>
            <person name="Pallen M.J."/>
        </authorList>
    </citation>
    <scope>NUCLEOTIDE SEQUENCE</scope>
    <source>
        <strain evidence="8">811</strain>
    </source>
</reference>
<reference evidence="8" key="2">
    <citation type="submission" date="2021-04" db="EMBL/GenBank/DDBJ databases">
        <authorList>
            <person name="Gilroy R."/>
        </authorList>
    </citation>
    <scope>NUCLEOTIDE SEQUENCE</scope>
    <source>
        <strain evidence="8">811</strain>
    </source>
</reference>
<gene>
    <name evidence="8" type="ORF">H9741_05760</name>
</gene>
<dbReference type="GO" id="GO:0046872">
    <property type="term" value="F:metal ion binding"/>
    <property type="evidence" value="ECO:0007669"/>
    <property type="project" value="UniProtKB-UniRule"/>
</dbReference>
<dbReference type="InterPro" id="IPR011976">
    <property type="entry name" value="Pept_M3B_oligopep-rel"/>
</dbReference>
<evidence type="ECO:0000256" key="6">
    <source>
        <dbReference type="RuleBase" id="RU003435"/>
    </source>
</evidence>
<dbReference type="GO" id="GO:0006518">
    <property type="term" value="P:peptide metabolic process"/>
    <property type="evidence" value="ECO:0007669"/>
    <property type="project" value="TreeGrafter"/>
</dbReference>
<feature type="domain" description="Peptidase M3A/M3B catalytic" evidence="7">
    <location>
        <begin position="162"/>
        <end position="542"/>
    </location>
</feature>
<keyword evidence="4 6" id="KW-0862">Zinc</keyword>
<accession>A0A9D1V8G4</accession>
<comment type="caution">
    <text evidence="8">The sequence shown here is derived from an EMBL/GenBank/DDBJ whole genome shotgun (WGS) entry which is preliminary data.</text>
</comment>
<protein>
    <submittedName>
        <fullName evidence="8">M3 family oligoendopeptidase</fullName>
    </submittedName>
</protein>
<dbReference type="NCBIfam" id="TIGR02289">
    <property type="entry name" value="M3_not_pepF"/>
    <property type="match status" value="1"/>
</dbReference>
<organism evidence="8 9">
    <name type="scientific">Candidatus Borkfalkia faecipullorum</name>
    <dbReference type="NCBI Taxonomy" id="2838510"/>
    <lineage>
        <taxon>Bacteria</taxon>
        <taxon>Bacillati</taxon>
        <taxon>Bacillota</taxon>
        <taxon>Clostridia</taxon>
        <taxon>Christensenellales</taxon>
        <taxon>Christensenellaceae</taxon>
        <taxon>Candidatus Borkfalkia</taxon>
    </lineage>
</organism>
<comment type="cofactor">
    <cofactor evidence="6">
        <name>Zn(2+)</name>
        <dbReference type="ChEBI" id="CHEBI:29105"/>
    </cofactor>
    <text evidence="6">Binds 1 zinc ion.</text>
</comment>
<evidence type="ECO:0000256" key="3">
    <source>
        <dbReference type="ARBA" id="ARBA00022801"/>
    </source>
</evidence>
<dbReference type="SUPFAM" id="SSF55486">
    <property type="entry name" value="Metalloproteases ('zincins'), catalytic domain"/>
    <property type="match status" value="1"/>
</dbReference>
<name>A0A9D1V8G4_9FIRM</name>
<sequence>MKFTQIPYQRYEIEKLQAAFEAFSARAEQGTEQLLSARKEFWNSVIMYQTASALAFCRFTLNTKDEFYQAEKGYYDRVSPQATHIMTEYGKIMLAHRAQAEGKVNPILFKKYECAEKSFAPCVEEDCRLENEISTEYSKFMSELSVQWQGKAQPLSVVRGFLQDNDREVRKAAASAIGKALQSGRERLDDIFDRLVKVRTKIAQKLGYKNFVELGYYRMERIDYDRAMVEQFRKNVQQDLVPAIAKLKEEVAQELKLGNLYFYDDQIYNANGEPRPFGNTQQIMAAAQEMYDEMHPSLGCCMRSMQENEAFDVEARDGKWGGGYCEGFLQYKQPFILANFNGTAGDVDVMTHEFGHAYAFTRSFEAEDPEPGIGGMETAECHSMSMEFFAEKYMDKFFTDPAAYCRSHLLQSLCFIPYGVIVDEFQHIVYENPQLTPAQRNEAYLKLEEKYRPYLSFEGIPYLEEGTRWQYQMHIFESPFYYIDYCLAQTVALGFFVKMREDYSGALKTYLNFVEAGGSKPFSTLVREAGLPDPFGTGTLKTLADKITAIAEEERNSAK</sequence>
<dbReference type="GO" id="GO:0006508">
    <property type="term" value="P:proteolysis"/>
    <property type="evidence" value="ECO:0007669"/>
    <property type="project" value="UniProtKB-KW"/>
</dbReference>
<evidence type="ECO:0000256" key="1">
    <source>
        <dbReference type="ARBA" id="ARBA00022670"/>
    </source>
</evidence>
<dbReference type="PANTHER" id="PTHR11804">
    <property type="entry name" value="PROTEASE M3 THIMET OLIGOPEPTIDASE-RELATED"/>
    <property type="match status" value="1"/>
</dbReference>
<keyword evidence="1 6" id="KW-0645">Protease</keyword>
<keyword evidence="3 6" id="KW-0378">Hydrolase</keyword>
<keyword evidence="5 6" id="KW-0482">Metalloprotease</keyword>
<evidence type="ECO:0000256" key="2">
    <source>
        <dbReference type="ARBA" id="ARBA00022723"/>
    </source>
</evidence>
<evidence type="ECO:0000256" key="5">
    <source>
        <dbReference type="ARBA" id="ARBA00023049"/>
    </source>
</evidence>
<dbReference type="InterPro" id="IPR001567">
    <property type="entry name" value="Pept_M3A_M3B_dom"/>
</dbReference>
<comment type="similarity">
    <text evidence="6">Belongs to the peptidase M3 family.</text>
</comment>
<dbReference type="AlphaFoldDB" id="A0A9D1V8G4"/>
<proteinExistence type="inferred from homology"/>
<evidence type="ECO:0000313" key="9">
    <source>
        <dbReference type="Proteomes" id="UP000824204"/>
    </source>
</evidence>
<evidence type="ECO:0000256" key="4">
    <source>
        <dbReference type="ARBA" id="ARBA00022833"/>
    </source>
</evidence>
<dbReference type="InterPro" id="IPR045090">
    <property type="entry name" value="Pept_M3A_M3B"/>
</dbReference>
<dbReference type="PANTHER" id="PTHR11804:SF28">
    <property type="entry name" value="OLIGOENDOPEPTIDASE F"/>
    <property type="match status" value="1"/>
</dbReference>
<dbReference type="Gene3D" id="1.10.1370.30">
    <property type="match status" value="1"/>
</dbReference>
<dbReference type="Proteomes" id="UP000824204">
    <property type="component" value="Unassembled WGS sequence"/>
</dbReference>